<proteinExistence type="predicted"/>
<protein>
    <recommendedName>
        <fullName evidence="2">NACHT domain-containing protein</fullName>
    </recommendedName>
</protein>
<dbReference type="InterPro" id="IPR054471">
    <property type="entry name" value="GPIID_WHD"/>
</dbReference>
<evidence type="ECO:0000256" key="1">
    <source>
        <dbReference type="ARBA" id="ARBA00022737"/>
    </source>
</evidence>
<dbReference type="VEuPathDB" id="FungiDB:HZS61_004465"/>
<dbReference type="VEuPathDB" id="FungiDB:FOMG_06084"/>
<dbReference type="SUPFAM" id="SSF48403">
    <property type="entry name" value="Ankyrin repeat"/>
    <property type="match status" value="1"/>
</dbReference>
<dbReference type="InterPro" id="IPR036770">
    <property type="entry name" value="Ankyrin_rpt-contain_sf"/>
</dbReference>
<sequence length="886" mass="100594">MNRITEDARLITSNASLEHVQATDLLRRNALEEFQKAERFRNDEKFLSLSQALESKTCKSKLGEIINDTRQRGKLGAWLDKNSHFTKWLEVNDSTCRYIWLQGIPGAGKTFLAANLIRRLQAESTAILYGFIDYDNQAMRRPLRLWHSLIFQLVSHNRDLCSIVHEILITKYDSLTSDNEYVEEFFSNLVQSSGPLRIVIDGLDEADETERGAAVDYLLRMTESHPNIKLLLSSRPERDLEIKLKQKFHVIRVDQHNEVDINNYVKIEGDAWLSELQECGADDESCNQIRTALEALVKRANGMFLYAKLVLNIAKSAADLPVILDELETLPTGLDGAYRRILLRLKSLQPRLQQNAKKILMWVATAKYPLRESEVLQAVSVKHGKEDFNSTQRTAWVDIRRACGPIIETTHGVVQFVHFTAKRYCFGEQSEQFLALSESEAYVTSTCLTYLAFRSFDPLEKDKSNLLKVYLTQLFRTRLRDDIEDNNTLPLEPQYVGLAAKAELQQRLMLSHNFFTKLRSSQASHEDDPIVPFKCPEKGCLFADLGFSSGQELSRHTKAIHEQITISSDIPSSAFSTLPPGDIFLTLQDTVRDNQVQIARSLLQVAKDEPGFPNNLQILIFLGCAKASRDMLNVLFNAAATIAIPNFDLDEALAVAIDAQNFYSTKFLLQRGADVNREATWPDDKELKFLDAPATYQRSQYLRWRCWKISPINRAFALLHSAILDLLVNSHGADLRVFTGFGYVNTYGMFAYFKDDDPEVADRLNRLAWLFVDSKLVEAGMKYALEKNSVSVLTFCLARGVYLDEPDKVTEYVLPVFLLNFAAHSSIAKKKSKILSVILKHCESRGLLPDVCRLGIDSRHLVQEAEIYFGVEWEDLVMNAKGGTSD</sequence>
<gene>
    <name evidence="3" type="ORF">BFJ68_g16061</name>
</gene>
<dbReference type="Pfam" id="PF24883">
    <property type="entry name" value="NPHP3_N"/>
    <property type="match status" value="1"/>
</dbReference>
<dbReference type="PANTHER" id="PTHR10039:SF14">
    <property type="entry name" value="NACHT DOMAIN-CONTAINING PROTEIN"/>
    <property type="match status" value="1"/>
</dbReference>
<evidence type="ECO:0000313" key="3">
    <source>
        <dbReference type="EMBL" id="RKK91950.1"/>
    </source>
</evidence>
<dbReference type="InterPro" id="IPR056884">
    <property type="entry name" value="NPHP3-like_N"/>
</dbReference>
<name>A0A420PHF6_FUSOX</name>
<organism evidence="3 4">
    <name type="scientific">Fusarium oxysporum</name>
    <name type="common">Fusarium vascular wilt</name>
    <dbReference type="NCBI Taxonomy" id="5507"/>
    <lineage>
        <taxon>Eukaryota</taxon>
        <taxon>Fungi</taxon>
        <taxon>Dikarya</taxon>
        <taxon>Ascomycota</taxon>
        <taxon>Pezizomycotina</taxon>
        <taxon>Sordariomycetes</taxon>
        <taxon>Hypocreomycetidae</taxon>
        <taxon>Hypocreales</taxon>
        <taxon>Nectriaceae</taxon>
        <taxon>Fusarium</taxon>
        <taxon>Fusarium oxysporum species complex</taxon>
    </lineage>
</organism>
<reference evidence="3 4" key="1">
    <citation type="journal article" date="2018" name="Sci. Rep.">
        <title>Characterisation of pathogen-specific regions and novel effector candidates in Fusarium oxysporum f. sp. cepae.</title>
        <authorList>
            <person name="Armitage A.D."/>
            <person name="Taylor A."/>
            <person name="Sobczyk M.K."/>
            <person name="Baxter L."/>
            <person name="Greenfield B.P."/>
            <person name="Bates H.J."/>
            <person name="Wilson F."/>
            <person name="Jackson A.C."/>
            <person name="Ott S."/>
            <person name="Harrison R.J."/>
            <person name="Clarkson J.P."/>
        </authorList>
    </citation>
    <scope>NUCLEOTIDE SEQUENCE [LARGE SCALE GENOMIC DNA]</scope>
    <source>
        <strain evidence="3 4">Fo_A28</strain>
    </source>
</reference>
<dbReference type="InterPro" id="IPR007111">
    <property type="entry name" value="NACHT_NTPase"/>
</dbReference>
<keyword evidence="1" id="KW-0677">Repeat</keyword>
<comment type="caution">
    <text evidence="3">The sequence shown here is derived from an EMBL/GenBank/DDBJ whole genome shotgun (WGS) entry which is preliminary data.</text>
</comment>
<evidence type="ECO:0000259" key="2">
    <source>
        <dbReference type="PROSITE" id="PS50837"/>
    </source>
</evidence>
<dbReference type="PANTHER" id="PTHR10039">
    <property type="entry name" value="AMELOGENIN"/>
    <property type="match status" value="1"/>
</dbReference>
<dbReference type="VEuPathDB" id="FungiDB:FOZG_10474"/>
<dbReference type="VEuPathDB" id="FungiDB:FOXG_04789"/>
<dbReference type="Pfam" id="PF22939">
    <property type="entry name" value="WHD_GPIID"/>
    <property type="match status" value="1"/>
</dbReference>
<dbReference type="Proteomes" id="UP000285860">
    <property type="component" value="Unassembled WGS sequence"/>
</dbReference>
<dbReference type="AlphaFoldDB" id="A0A420PHF6"/>
<dbReference type="EMBL" id="MRCY01000209">
    <property type="protein sequence ID" value="RKK91950.1"/>
    <property type="molecule type" value="Genomic_DNA"/>
</dbReference>
<dbReference type="SUPFAM" id="SSF52540">
    <property type="entry name" value="P-loop containing nucleoside triphosphate hydrolases"/>
    <property type="match status" value="1"/>
</dbReference>
<accession>A0A420PHF6</accession>
<dbReference type="Gene3D" id="3.40.50.300">
    <property type="entry name" value="P-loop containing nucleotide triphosphate hydrolases"/>
    <property type="match status" value="1"/>
</dbReference>
<dbReference type="Gene3D" id="1.25.40.20">
    <property type="entry name" value="Ankyrin repeat-containing domain"/>
    <property type="match status" value="1"/>
</dbReference>
<evidence type="ECO:0000313" key="4">
    <source>
        <dbReference type="Proteomes" id="UP000285860"/>
    </source>
</evidence>
<dbReference type="VEuPathDB" id="FungiDB:HZS61_004464"/>
<dbReference type="PROSITE" id="PS50837">
    <property type="entry name" value="NACHT"/>
    <property type="match status" value="1"/>
</dbReference>
<dbReference type="InterPro" id="IPR027417">
    <property type="entry name" value="P-loop_NTPase"/>
</dbReference>
<feature type="domain" description="NACHT" evidence="2">
    <location>
        <begin position="97"/>
        <end position="236"/>
    </location>
</feature>